<evidence type="ECO:0000256" key="5">
    <source>
        <dbReference type="ARBA" id="ARBA00023159"/>
    </source>
</evidence>
<organism evidence="12 13">
    <name type="scientific">Carnegiea gigantea</name>
    <dbReference type="NCBI Taxonomy" id="171969"/>
    <lineage>
        <taxon>Eukaryota</taxon>
        <taxon>Viridiplantae</taxon>
        <taxon>Streptophyta</taxon>
        <taxon>Embryophyta</taxon>
        <taxon>Tracheophyta</taxon>
        <taxon>Spermatophyta</taxon>
        <taxon>Magnoliopsida</taxon>
        <taxon>eudicotyledons</taxon>
        <taxon>Gunneridae</taxon>
        <taxon>Pentapetalae</taxon>
        <taxon>Caryophyllales</taxon>
        <taxon>Cactineae</taxon>
        <taxon>Cactaceae</taxon>
        <taxon>Cactoideae</taxon>
        <taxon>Echinocereeae</taxon>
        <taxon>Carnegiea</taxon>
    </lineage>
</organism>
<dbReference type="GO" id="GO:0003700">
    <property type="term" value="F:DNA-binding transcription factor activity"/>
    <property type="evidence" value="ECO:0007669"/>
    <property type="project" value="TreeGrafter"/>
</dbReference>
<name>A0A9Q1KAV1_9CARY</name>
<feature type="compositionally biased region" description="Polar residues" evidence="8">
    <location>
        <begin position="1"/>
        <end position="15"/>
    </location>
</feature>
<comment type="subcellular location">
    <subcellularLocation>
        <location evidence="1">Nucleus</location>
    </subcellularLocation>
</comment>
<feature type="compositionally biased region" description="Polar residues" evidence="8">
    <location>
        <begin position="458"/>
        <end position="478"/>
    </location>
</feature>
<keyword evidence="4" id="KW-0238">DNA-binding</keyword>
<keyword evidence="7" id="KW-0539">Nucleus</keyword>
<dbReference type="PANTHER" id="PTHR31713:SF100">
    <property type="entry name" value="CALMODULIN-BINDING PROTEIN 60 B"/>
    <property type="match status" value="1"/>
</dbReference>
<keyword evidence="5" id="KW-0010">Activator</keyword>
<dbReference type="AlphaFoldDB" id="A0A9Q1KAV1"/>
<keyword evidence="3" id="KW-0805">Transcription regulation</keyword>
<dbReference type="Pfam" id="PF07887">
    <property type="entry name" value="Calmodulin_bind"/>
    <property type="match status" value="1"/>
</dbReference>
<evidence type="ECO:0000256" key="1">
    <source>
        <dbReference type="ARBA" id="ARBA00004123"/>
    </source>
</evidence>
<sequence>MQRQTRSMERSNSISRGKRSLDGGGGGDDVQPERKRPGLASVIVEALKVDSLQRLCSSLEPILRKVVSEEVERALARLGPARINGRSSPRRIEGSDGTNLQLHFRSKLSLPLFTGGKVEGEQGAAIHVVLIDANTGHLVTSGPESCMKLDVVVLEGDFNNEDDEDWSQEEFESHVVKEREGRRPLLTGDLQVTLKEGVGTLGDFTFTDNSSWIRSRKFRLGLKLASGHEGARIREAKTEAFHVKDHRGELYKKHYPPALNDDVWRLEKIGKDGSFHKRLTAAGIYTVEDFLRLAVRDSQRLRTILGSGMSNRMWDALMEHAKTCALSGKLYVYYADDMRNVGVAFNNIYELRGLISGEQFLTADSLSDNQKEYVDALVKKAYDNWYQVIEYDGKAFSNSKPTRRTRQSQNELPMNTISFPNAMDSQLALPLLPIPLPPEKQLEHPSVGASGVEIDGNNPANQFPSQPQLVNSNPNNQYQQTSFSQQTLLNNPSQLPQIMGTDNQGQGLIMGPPPSGFQLMPPAQQPDINHYDEWSQNPFSEDEIRVRSHELLESDDMQQLLRLFSMGGGANASMNMPDDGFSYPTFTPTPSTDNFSNRSGLEEDRTRSGRAVVGWLKIKAAMRWGFFVRKKAAERRAQLVELDD</sequence>
<dbReference type="OrthoDB" id="512636at2759"/>
<dbReference type="PANTHER" id="PTHR31713">
    <property type="entry name" value="OS02G0177800 PROTEIN"/>
    <property type="match status" value="1"/>
</dbReference>
<keyword evidence="6" id="KW-0804">Transcription</keyword>
<feature type="domain" description="Calmodulin binding protein C-terminal" evidence="11">
    <location>
        <begin position="329"/>
        <end position="391"/>
    </location>
</feature>
<dbReference type="InterPro" id="IPR046830">
    <property type="entry name" value="Calmod_bind_M"/>
</dbReference>
<dbReference type="GO" id="GO:0043565">
    <property type="term" value="F:sequence-specific DNA binding"/>
    <property type="evidence" value="ECO:0007669"/>
    <property type="project" value="TreeGrafter"/>
</dbReference>
<gene>
    <name evidence="12" type="ORF">Cgig2_024156</name>
</gene>
<evidence type="ECO:0000256" key="8">
    <source>
        <dbReference type="SAM" id="MobiDB-lite"/>
    </source>
</evidence>
<feature type="domain" description="Calmodulin binding protein-like N-terminal" evidence="9">
    <location>
        <begin position="100"/>
        <end position="246"/>
    </location>
</feature>
<evidence type="ECO:0000256" key="4">
    <source>
        <dbReference type="ARBA" id="ARBA00023125"/>
    </source>
</evidence>
<accession>A0A9Q1KAV1</accession>
<reference evidence="12" key="1">
    <citation type="submission" date="2022-04" db="EMBL/GenBank/DDBJ databases">
        <title>Carnegiea gigantea Genome sequencing and assembly v2.</title>
        <authorList>
            <person name="Copetti D."/>
            <person name="Sanderson M.J."/>
            <person name="Burquez A."/>
            <person name="Wojciechowski M.F."/>
        </authorList>
    </citation>
    <scope>NUCLEOTIDE SEQUENCE</scope>
    <source>
        <strain evidence="12">SGP5-SGP5p</strain>
        <tissue evidence="12">Aerial part</tissue>
    </source>
</reference>
<comment type="similarity">
    <text evidence="2">Belongs to the plant ACBP60 protein family.</text>
</comment>
<evidence type="ECO:0000259" key="11">
    <source>
        <dbReference type="Pfam" id="PF20452"/>
    </source>
</evidence>
<evidence type="ECO:0000259" key="10">
    <source>
        <dbReference type="Pfam" id="PF20451"/>
    </source>
</evidence>
<feature type="region of interest" description="Disordered" evidence="8">
    <location>
        <begin position="439"/>
        <end position="478"/>
    </location>
</feature>
<dbReference type="Proteomes" id="UP001153076">
    <property type="component" value="Unassembled WGS sequence"/>
</dbReference>
<dbReference type="GO" id="GO:0005516">
    <property type="term" value="F:calmodulin binding"/>
    <property type="evidence" value="ECO:0007669"/>
    <property type="project" value="InterPro"/>
</dbReference>
<feature type="domain" description="Calmodulin binding protein central" evidence="10">
    <location>
        <begin position="258"/>
        <end position="324"/>
    </location>
</feature>
<proteinExistence type="inferred from homology"/>
<evidence type="ECO:0000256" key="7">
    <source>
        <dbReference type="ARBA" id="ARBA00023242"/>
    </source>
</evidence>
<comment type="caution">
    <text evidence="12">The sequence shown here is derived from an EMBL/GenBank/DDBJ whole genome shotgun (WGS) entry which is preliminary data.</text>
</comment>
<dbReference type="InterPro" id="IPR012416">
    <property type="entry name" value="CBP60"/>
</dbReference>
<dbReference type="Pfam" id="PF20452">
    <property type="entry name" value="Calmod_bind_C"/>
    <property type="match status" value="1"/>
</dbReference>
<evidence type="ECO:0000256" key="6">
    <source>
        <dbReference type="ARBA" id="ARBA00023163"/>
    </source>
</evidence>
<feature type="region of interest" description="Disordered" evidence="8">
    <location>
        <begin position="584"/>
        <end position="603"/>
    </location>
</feature>
<dbReference type="InterPro" id="IPR046831">
    <property type="entry name" value="Calmodulin_bind_N"/>
</dbReference>
<evidence type="ECO:0000256" key="2">
    <source>
        <dbReference type="ARBA" id="ARBA00007214"/>
    </source>
</evidence>
<dbReference type="GO" id="GO:0080142">
    <property type="term" value="P:regulation of salicylic acid biosynthetic process"/>
    <property type="evidence" value="ECO:0007669"/>
    <property type="project" value="TreeGrafter"/>
</dbReference>
<dbReference type="InterPro" id="IPR046829">
    <property type="entry name" value="Calmod_bind_C"/>
</dbReference>
<evidence type="ECO:0000259" key="9">
    <source>
        <dbReference type="Pfam" id="PF07887"/>
    </source>
</evidence>
<feature type="region of interest" description="Disordered" evidence="8">
    <location>
        <begin position="1"/>
        <end position="36"/>
    </location>
</feature>
<protein>
    <recommendedName>
        <fullName evidence="14">Calmodulin-binding protein</fullName>
    </recommendedName>
</protein>
<evidence type="ECO:0000256" key="3">
    <source>
        <dbReference type="ARBA" id="ARBA00023015"/>
    </source>
</evidence>
<keyword evidence="13" id="KW-1185">Reference proteome</keyword>
<evidence type="ECO:0000313" key="13">
    <source>
        <dbReference type="Proteomes" id="UP001153076"/>
    </source>
</evidence>
<dbReference type="Pfam" id="PF20451">
    <property type="entry name" value="Calmod_bind_M"/>
    <property type="match status" value="1"/>
</dbReference>
<evidence type="ECO:0000313" key="12">
    <source>
        <dbReference type="EMBL" id="KAJ8439569.1"/>
    </source>
</evidence>
<dbReference type="EMBL" id="JAKOGI010000216">
    <property type="protein sequence ID" value="KAJ8439569.1"/>
    <property type="molecule type" value="Genomic_DNA"/>
</dbReference>
<dbReference type="GO" id="GO:0005634">
    <property type="term" value="C:nucleus"/>
    <property type="evidence" value="ECO:0007669"/>
    <property type="project" value="UniProtKB-SubCell"/>
</dbReference>
<evidence type="ECO:0008006" key="14">
    <source>
        <dbReference type="Google" id="ProtNLM"/>
    </source>
</evidence>